<evidence type="ECO:0000256" key="1">
    <source>
        <dbReference type="ARBA" id="ARBA00008080"/>
    </source>
</evidence>
<organism evidence="5 6">
    <name type="scientific">Amorphotheca resinae ATCC 22711</name>
    <dbReference type="NCBI Taxonomy" id="857342"/>
    <lineage>
        <taxon>Eukaryota</taxon>
        <taxon>Fungi</taxon>
        <taxon>Dikarya</taxon>
        <taxon>Ascomycota</taxon>
        <taxon>Pezizomycotina</taxon>
        <taxon>Leotiomycetes</taxon>
        <taxon>Helotiales</taxon>
        <taxon>Amorphothecaceae</taxon>
        <taxon>Amorphotheca</taxon>
    </lineage>
</organism>
<dbReference type="InterPro" id="IPR001892">
    <property type="entry name" value="Ribosomal_uS13"/>
</dbReference>
<dbReference type="OrthoDB" id="525520at2759"/>
<dbReference type="GO" id="GO:0003735">
    <property type="term" value="F:structural constituent of ribosome"/>
    <property type="evidence" value="ECO:0007669"/>
    <property type="project" value="InterPro"/>
</dbReference>
<dbReference type="InterPro" id="IPR018269">
    <property type="entry name" value="Ribosomal_uS13_CS"/>
</dbReference>
<dbReference type="InterPro" id="IPR027437">
    <property type="entry name" value="Rbsml_uS13_C"/>
</dbReference>
<evidence type="ECO:0000256" key="2">
    <source>
        <dbReference type="ARBA" id="ARBA00022980"/>
    </source>
</evidence>
<dbReference type="Pfam" id="PF00416">
    <property type="entry name" value="Ribosomal_S13"/>
    <property type="match status" value="1"/>
</dbReference>
<comment type="similarity">
    <text evidence="1 4">Belongs to the universal ribosomal protein uS13 family.</text>
</comment>
<keyword evidence="6" id="KW-1185">Reference proteome</keyword>
<gene>
    <name evidence="5" type="ORF">M430DRAFT_116235</name>
</gene>
<accession>A0A2T3B783</accession>
<dbReference type="InterPro" id="IPR010979">
    <property type="entry name" value="Ribosomal_uS13-like_H2TH"/>
</dbReference>
<dbReference type="EMBL" id="KZ679008">
    <property type="protein sequence ID" value="PSS22744.1"/>
    <property type="molecule type" value="Genomic_DNA"/>
</dbReference>
<dbReference type="GO" id="GO:0015935">
    <property type="term" value="C:small ribosomal subunit"/>
    <property type="evidence" value="ECO:0007669"/>
    <property type="project" value="TreeGrafter"/>
</dbReference>
<dbReference type="InParanoid" id="A0A2T3B783"/>
<evidence type="ECO:0000313" key="6">
    <source>
        <dbReference type="Proteomes" id="UP000241818"/>
    </source>
</evidence>
<dbReference type="PROSITE" id="PS50159">
    <property type="entry name" value="RIBOSOMAL_S13_2"/>
    <property type="match status" value="1"/>
</dbReference>
<dbReference type="PANTHER" id="PTHR10871:SF1">
    <property type="entry name" value="SMALL RIBOSOMAL SUBUNIT PROTEIN US13M"/>
    <property type="match status" value="1"/>
</dbReference>
<keyword evidence="3 4" id="KW-0687">Ribonucleoprotein</keyword>
<keyword evidence="2 4" id="KW-0689">Ribosomal protein</keyword>
<dbReference type="FunCoup" id="A0A2T3B783">
    <property type="interactions" value="325"/>
</dbReference>
<reference evidence="5 6" key="1">
    <citation type="journal article" date="2018" name="New Phytol.">
        <title>Comparative genomics and transcriptomics depict ericoid mycorrhizal fungi as versatile saprotrophs and plant mutualists.</title>
        <authorList>
            <person name="Martino E."/>
            <person name="Morin E."/>
            <person name="Grelet G.A."/>
            <person name="Kuo A."/>
            <person name="Kohler A."/>
            <person name="Daghino S."/>
            <person name="Barry K.W."/>
            <person name="Cichocki N."/>
            <person name="Clum A."/>
            <person name="Dockter R.B."/>
            <person name="Hainaut M."/>
            <person name="Kuo R.C."/>
            <person name="LaButti K."/>
            <person name="Lindahl B.D."/>
            <person name="Lindquist E.A."/>
            <person name="Lipzen A."/>
            <person name="Khouja H.R."/>
            <person name="Magnuson J."/>
            <person name="Murat C."/>
            <person name="Ohm R.A."/>
            <person name="Singer S.W."/>
            <person name="Spatafora J.W."/>
            <person name="Wang M."/>
            <person name="Veneault-Fourrey C."/>
            <person name="Henrissat B."/>
            <person name="Grigoriev I.V."/>
            <person name="Martin F.M."/>
            <person name="Perotto S."/>
        </authorList>
    </citation>
    <scope>NUCLEOTIDE SEQUENCE [LARGE SCALE GENOMIC DNA]</scope>
    <source>
        <strain evidence="5 6">ATCC 22711</strain>
    </source>
</reference>
<dbReference type="GO" id="GO:0006412">
    <property type="term" value="P:translation"/>
    <property type="evidence" value="ECO:0007669"/>
    <property type="project" value="InterPro"/>
</dbReference>
<dbReference type="Gene3D" id="1.10.8.50">
    <property type="match status" value="1"/>
</dbReference>
<protein>
    <recommendedName>
        <fullName evidence="7">Ribosomal protein S13</fullName>
    </recommendedName>
</protein>
<evidence type="ECO:0000256" key="4">
    <source>
        <dbReference type="RuleBase" id="RU003830"/>
    </source>
</evidence>
<proteinExistence type="inferred from homology"/>
<evidence type="ECO:0000313" key="5">
    <source>
        <dbReference type="EMBL" id="PSS22744.1"/>
    </source>
</evidence>
<dbReference type="Proteomes" id="UP000241818">
    <property type="component" value="Unassembled WGS sequence"/>
</dbReference>
<dbReference type="Gene3D" id="4.10.910.10">
    <property type="entry name" value="30s ribosomal protein s13, domain 2"/>
    <property type="match status" value="1"/>
</dbReference>
<dbReference type="STRING" id="857342.A0A2T3B783"/>
<name>A0A2T3B783_AMORE</name>
<sequence>MVFILGNTFHESQLLKKCLESFYGIGHQSSSRIMAKFHIFPRAKVGSLPNKTILAITAELSTMKIENELRRQLRENLSRLRDMGSYRGRRHAMGLPVRGQRTRSQITTARKLNRVDRIG</sequence>
<evidence type="ECO:0008006" key="7">
    <source>
        <dbReference type="Google" id="ProtNLM"/>
    </source>
</evidence>
<dbReference type="GO" id="GO:0005739">
    <property type="term" value="C:mitochondrion"/>
    <property type="evidence" value="ECO:0007669"/>
    <property type="project" value="TreeGrafter"/>
</dbReference>
<dbReference type="PIRSF" id="PIRSF002134">
    <property type="entry name" value="Ribosomal_S13"/>
    <property type="match status" value="1"/>
</dbReference>
<dbReference type="PROSITE" id="PS00646">
    <property type="entry name" value="RIBOSOMAL_S13_1"/>
    <property type="match status" value="1"/>
</dbReference>
<dbReference type="GeneID" id="36569707"/>
<dbReference type="AlphaFoldDB" id="A0A2T3B783"/>
<evidence type="ECO:0000256" key="3">
    <source>
        <dbReference type="ARBA" id="ARBA00023274"/>
    </source>
</evidence>
<dbReference type="RefSeq" id="XP_024722790.1">
    <property type="nucleotide sequence ID" value="XM_024861626.1"/>
</dbReference>
<dbReference type="PANTHER" id="PTHR10871">
    <property type="entry name" value="30S RIBOSOMAL PROTEIN S13/40S RIBOSOMAL PROTEIN S18"/>
    <property type="match status" value="1"/>
</dbReference>
<dbReference type="GO" id="GO:0003723">
    <property type="term" value="F:RNA binding"/>
    <property type="evidence" value="ECO:0007669"/>
    <property type="project" value="InterPro"/>
</dbReference>
<dbReference type="SUPFAM" id="SSF46946">
    <property type="entry name" value="S13-like H2TH domain"/>
    <property type="match status" value="1"/>
</dbReference>